<dbReference type="InterPro" id="IPR036384">
    <property type="entry name" value="Tus_sf"/>
</dbReference>
<dbReference type="SUPFAM" id="SSF56596">
    <property type="entry name" value="Replication terminator protein (Tus)"/>
    <property type="match status" value="1"/>
</dbReference>
<reference evidence="2 3" key="1">
    <citation type="submission" date="2020-07" db="EMBL/GenBank/DDBJ databases">
        <title>Halophilic bacteria isolated from french cheeses.</title>
        <authorList>
            <person name="Kothe C.I."/>
            <person name="Farah-Kraiem B."/>
            <person name="Renault P."/>
            <person name="Dridi B."/>
        </authorList>
    </citation>
    <scope>NUCLEOTIDE SEQUENCE [LARGE SCALE GENOMIC DNA]</scope>
    <source>
        <strain evidence="2 3">FME1</strain>
    </source>
</reference>
<evidence type="ECO:0000313" key="2">
    <source>
        <dbReference type="EMBL" id="MBE0401865.1"/>
    </source>
</evidence>
<evidence type="ECO:0000313" key="3">
    <source>
        <dbReference type="Proteomes" id="UP001645039"/>
    </source>
</evidence>
<sequence length="306" mass="34232">MTTDTLDKDYRRFRLIHQAGECFGRLVKAIDDVCAQYERERPQAWAMTAAHANSDWLRCVLMDMWHEAGTSGVLTSKHAGVIAASETLREKFGGLNKQKAMFRAIADEIKQTEPQHNSQSLLKAEVGSQFQYLRQHLNTAGLARLSLKKTIRAVHVLDHPIRHIGVGWQVSGRSIVKISIAEAEKRLIKLGADQPHIAIQLKKLASLPASEPLALVRKQTPQLRANVYFASVEEQPTPRPLAFNSSVPIIVPPDPRTGLLPALRTPPSEPDMEQRRKRRKDARIDVEPYLPSIGVHRYCIGAESVA</sequence>
<keyword evidence="3" id="KW-1185">Reference proteome</keyword>
<evidence type="ECO:0000256" key="1">
    <source>
        <dbReference type="SAM" id="MobiDB-lite"/>
    </source>
</evidence>
<evidence type="ECO:0008006" key="4">
    <source>
        <dbReference type="Google" id="ProtNLM"/>
    </source>
</evidence>
<proteinExistence type="predicted"/>
<dbReference type="EMBL" id="RRZD01000031">
    <property type="protein sequence ID" value="MBE0401865.1"/>
    <property type="molecule type" value="Genomic_DNA"/>
</dbReference>
<dbReference type="Proteomes" id="UP001645039">
    <property type="component" value="Unassembled WGS sequence"/>
</dbReference>
<dbReference type="RefSeq" id="WP_192536302.1">
    <property type="nucleotide sequence ID" value="NZ_RRZD01000031.1"/>
</dbReference>
<protein>
    <recommendedName>
        <fullName evidence="4">DNA replication terminus site binding protein</fullName>
    </recommendedName>
</protein>
<name>A0ABR9F608_9GAMM</name>
<feature type="region of interest" description="Disordered" evidence="1">
    <location>
        <begin position="258"/>
        <end position="283"/>
    </location>
</feature>
<accession>A0ABR9F608</accession>
<organism evidence="2 3">
    <name type="scientific">Halomonas casei</name>
    <dbReference type="NCBI Taxonomy" id="2742613"/>
    <lineage>
        <taxon>Bacteria</taxon>
        <taxon>Pseudomonadati</taxon>
        <taxon>Pseudomonadota</taxon>
        <taxon>Gammaproteobacteria</taxon>
        <taxon>Oceanospirillales</taxon>
        <taxon>Halomonadaceae</taxon>
        <taxon>Halomonas</taxon>
    </lineage>
</organism>
<gene>
    <name evidence="2" type="ORF">EI168_17435</name>
</gene>
<comment type="caution">
    <text evidence="2">The sequence shown here is derived from an EMBL/GenBank/DDBJ whole genome shotgun (WGS) entry which is preliminary data.</text>
</comment>